<dbReference type="EMBL" id="NBNE01008981">
    <property type="protein sequence ID" value="OWY98885.1"/>
    <property type="molecule type" value="Genomic_DNA"/>
</dbReference>
<feature type="compositionally biased region" description="Basic and acidic residues" evidence="1">
    <location>
        <begin position="13"/>
        <end position="27"/>
    </location>
</feature>
<gene>
    <name evidence="2" type="ORF">PHMEG_00030226</name>
</gene>
<name>A0A225UZA9_9STRA</name>
<proteinExistence type="predicted"/>
<keyword evidence="3" id="KW-1185">Reference proteome</keyword>
<organism evidence="2 3">
    <name type="scientific">Phytophthora megakarya</name>
    <dbReference type="NCBI Taxonomy" id="4795"/>
    <lineage>
        <taxon>Eukaryota</taxon>
        <taxon>Sar</taxon>
        <taxon>Stramenopiles</taxon>
        <taxon>Oomycota</taxon>
        <taxon>Peronosporomycetes</taxon>
        <taxon>Peronosporales</taxon>
        <taxon>Peronosporaceae</taxon>
        <taxon>Phytophthora</taxon>
    </lineage>
</organism>
<evidence type="ECO:0000313" key="3">
    <source>
        <dbReference type="Proteomes" id="UP000198211"/>
    </source>
</evidence>
<protein>
    <recommendedName>
        <fullName evidence="4">Reverse transcriptase</fullName>
    </recommendedName>
</protein>
<dbReference type="AlphaFoldDB" id="A0A225UZA9"/>
<dbReference type="Proteomes" id="UP000198211">
    <property type="component" value="Unassembled WGS sequence"/>
</dbReference>
<accession>A0A225UZA9</accession>
<sequence length="69" mass="8050">MEKASFQNEGAEDSTRQDDEDSKTSKKKLFEEGSRTWLYMERVKPELTKKLAHRWHGPQKVVELPDKSG</sequence>
<evidence type="ECO:0000313" key="2">
    <source>
        <dbReference type="EMBL" id="OWY98885.1"/>
    </source>
</evidence>
<reference evidence="3" key="1">
    <citation type="submission" date="2017-03" db="EMBL/GenBank/DDBJ databases">
        <title>Phytopthora megakarya and P. palmivora, two closely related causual agents of cacao black pod achieved similar genome size and gene model numbers by different mechanisms.</title>
        <authorList>
            <person name="Ali S."/>
            <person name="Shao J."/>
            <person name="Larry D.J."/>
            <person name="Kronmiller B."/>
            <person name="Shen D."/>
            <person name="Strem M.D."/>
            <person name="Melnick R.L."/>
            <person name="Guiltinan M.J."/>
            <person name="Tyler B.M."/>
            <person name="Meinhardt L.W."/>
            <person name="Bailey B.A."/>
        </authorList>
    </citation>
    <scope>NUCLEOTIDE SEQUENCE [LARGE SCALE GENOMIC DNA]</scope>
    <source>
        <strain evidence="3">zdho120</strain>
    </source>
</reference>
<evidence type="ECO:0008006" key="4">
    <source>
        <dbReference type="Google" id="ProtNLM"/>
    </source>
</evidence>
<comment type="caution">
    <text evidence="2">The sequence shown here is derived from an EMBL/GenBank/DDBJ whole genome shotgun (WGS) entry which is preliminary data.</text>
</comment>
<feature type="region of interest" description="Disordered" evidence="1">
    <location>
        <begin position="1"/>
        <end position="27"/>
    </location>
</feature>
<evidence type="ECO:0000256" key="1">
    <source>
        <dbReference type="SAM" id="MobiDB-lite"/>
    </source>
</evidence>